<proteinExistence type="predicted"/>
<evidence type="ECO:0000256" key="21">
    <source>
        <dbReference type="SAM" id="MobiDB-lite"/>
    </source>
</evidence>
<dbReference type="InterPro" id="IPR018392">
    <property type="entry name" value="LysM"/>
</dbReference>
<evidence type="ECO:0000256" key="18">
    <source>
        <dbReference type="ARBA" id="ARBA00048679"/>
    </source>
</evidence>
<feature type="transmembrane region" description="Helical" evidence="22">
    <location>
        <begin position="1225"/>
        <end position="1247"/>
    </location>
</feature>
<keyword evidence="6 22" id="KW-0812">Transmembrane</keyword>
<dbReference type="FunFam" id="1.10.510.10:FF:000468">
    <property type="entry name" value="PTI1-like tyrosine-protein kinase 3"/>
    <property type="match status" value="1"/>
</dbReference>
<dbReference type="PROSITE" id="PS00108">
    <property type="entry name" value="PROTEIN_KINASE_ST"/>
    <property type="match status" value="2"/>
</dbReference>
<dbReference type="InterPro" id="IPR000719">
    <property type="entry name" value="Prot_kinase_dom"/>
</dbReference>
<dbReference type="Proteomes" id="UP001153076">
    <property type="component" value="Unassembled WGS sequence"/>
</dbReference>
<feature type="domain" description="Protein kinase" evidence="23">
    <location>
        <begin position="426"/>
        <end position="689"/>
    </location>
</feature>
<dbReference type="Pfam" id="PF07714">
    <property type="entry name" value="PK_Tyr_Ser-Thr"/>
    <property type="match status" value="1"/>
</dbReference>
<dbReference type="PANTHER" id="PTHR45647">
    <property type="entry name" value="OS02G0152300 PROTEIN"/>
    <property type="match status" value="1"/>
</dbReference>
<keyword evidence="15" id="KW-0675">Receptor</keyword>
<feature type="coiled-coil region" evidence="20">
    <location>
        <begin position="292"/>
        <end position="407"/>
    </location>
</feature>
<evidence type="ECO:0000256" key="14">
    <source>
        <dbReference type="ARBA" id="ARBA00023157"/>
    </source>
</evidence>
<dbReference type="Pfam" id="PF23472">
    <property type="entry name" value="LysM2_CERK1_LYK3_4_5"/>
    <property type="match status" value="1"/>
</dbReference>
<feature type="binding site" evidence="19">
    <location>
        <position position="1333"/>
    </location>
    <ligand>
        <name>ATP</name>
        <dbReference type="ChEBI" id="CHEBI:30616"/>
    </ligand>
</feature>
<keyword evidence="9" id="KW-0418">Kinase</keyword>
<evidence type="ECO:0000256" key="3">
    <source>
        <dbReference type="ARBA" id="ARBA00022475"/>
    </source>
</evidence>
<keyword evidence="11 19" id="KW-0067">ATP-binding</keyword>
<comment type="catalytic activity">
    <reaction evidence="17">
        <text>L-threonyl-[protein] + ATP = O-phospho-L-threonyl-[protein] + ADP + H(+)</text>
        <dbReference type="Rhea" id="RHEA:46608"/>
        <dbReference type="Rhea" id="RHEA-COMP:11060"/>
        <dbReference type="Rhea" id="RHEA-COMP:11605"/>
        <dbReference type="ChEBI" id="CHEBI:15378"/>
        <dbReference type="ChEBI" id="CHEBI:30013"/>
        <dbReference type="ChEBI" id="CHEBI:30616"/>
        <dbReference type="ChEBI" id="CHEBI:61977"/>
        <dbReference type="ChEBI" id="CHEBI:456216"/>
        <dbReference type="EC" id="2.7.11.1"/>
    </reaction>
</comment>
<dbReference type="InterPro" id="IPR057097">
    <property type="entry name" value="LysM_RLK3/10"/>
</dbReference>
<dbReference type="InterPro" id="IPR051348">
    <property type="entry name" value="U-box_ubiquitin_ligases"/>
</dbReference>
<evidence type="ECO:0000256" key="22">
    <source>
        <dbReference type="SAM" id="Phobius"/>
    </source>
</evidence>
<keyword evidence="20" id="KW-0175">Coiled coil</keyword>
<feature type="region of interest" description="Disordered" evidence="21">
    <location>
        <begin position="782"/>
        <end position="875"/>
    </location>
</feature>
<dbReference type="InterPro" id="IPR017441">
    <property type="entry name" value="Protein_kinase_ATP_BS"/>
</dbReference>
<evidence type="ECO:0000256" key="10">
    <source>
        <dbReference type="ARBA" id="ARBA00022786"/>
    </source>
</evidence>
<evidence type="ECO:0000256" key="5">
    <source>
        <dbReference type="ARBA" id="ARBA00022679"/>
    </source>
</evidence>
<keyword evidence="25" id="KW-1185">Reference proteome</keyword>
<comment type="catalytic activity">
    <reaction evidence="18">
        <text>L-seryl-[protein] + ATP = O-phospho-L-seryl-[protein] + ADP + H(+)</text>
        <dbReference type="Rhea" id="RHEA:17989"/>
        <dbReference type="Rhea" id="RHEA-COMP:9863"/>
        <dbReference type="Rhea" id="RHEA-COMP:11604"/>
        <dbReference type="ChEBI" id="CHEBI:15378"/>
        <dbReference type="ChEBI" id="CHEBI:29999"/>
        <dbReference type="ChEBI" id="CHEBI:30616"/>
        <dbReference type="ChEBI" id="CHEBI:83421"/>
        <dbReference type="ChEBI" id="CHEBI:456216"/>
        <dbReference type="EC" id="2.7.11.1"/>
    </reaction>
</comment>
<feature type="compositionally biased region" description="Polar residues" evidence="21">
    <location>
        <begin position="187"/>
        <end position="200"/>
    </location>
</feature>
<evidence type="ECO:0000313" key="25">
    <source>
        <dbReference type="Proteomes" id="UP001153076"/>
    </source>
</evidence>
<dbReference type="Gene3D" id="3.10.350.10">
    <property type="entry name" value="LysM domain"/>
    <property type="match status" value="1"/>
</dbReference>
<dbReference type="SMART" id="SM00257">
    <property type="entry name" value="LysM"/>
    <property type="match status" value="2"/>
</dbReference>
<dbReference type="InterPro" id="IPR056562">
    <property type="entry name" value="LysM2_CERK1_LYK3_4_5"/>
</dbReference>
<dbReference type="Pfam" id="PF00069">
    <property type="entry name" value="Pkinase"/>
    <property type="match status" value="1"/>
</dbReference>
<dbReference type="InterPro" id="IPR001245">
    <property type="entry name" value="Ser-Thr/Tyr_kinase_cat_dom"/>
</dbReference>
<evidence type="ECO:0000256" key="2">
    <source>
        <dbReference type="ARBA" id="ARBA00004162"/>
    </source>
</evidence>
<name>A0A9Q1QNJ0_9CARY</name>
<evidence type="ECO:0000256" key="20">
    <source>
        <dbReference type="SAM" id="Coils"/>
    </source>
</evidence>
<dbReference type="PROSITE" id="PS00107">
    <property type="entry name" value="PROTEIN_KINASE_ATP"/>
    <property type="match status" value="1"/>
</dbReference>
<evidence type="ECO:0000256" key="17">
    <source>
        <dbReference type="ARBA" id="ARBA00047899"/>
    </source>
</evidence>
<feature type="compositionally biased region" description="Pro residues" evidence="21">
    <location>
        <begin position="782"/>
        <end position="854"/>
    </location>
</feature>
<evidence type="ECO:0000256" key="7">
    <source>
        <dbReference type="ARBA" id="ARBA00022729"/>
    </source>
</evidence>
<evidence type="ECO:0000256" key="19">
    <source>
        <dbReference type="PROSITE-ProRule" id="PRU10141"/>
    </source>
</evidence>
<evidence type="ECO:0000256" key="8">
    <source>
        <dbReference type="ARBA" id="ARBA00022741"/>
    </source>
</evidence>
<organism evidence="24 25">
    <name type="scientific">Carnegiea gigantea</name>
    <dbReference type="NCBI Taxonomy" id="171969"/>
    <lineage>
        <taxon>Eukaryota</taxon>
        <taxon>Viridiplantae</taxon>
        <taxon>Streptophyta</taxon>
        <taxon>Embryophyta</taxon>
        <taxon>Tracheophyta</taxon>
        <taxon>Spermatophyta</taxon>
        <taxon>Magnoliopsida</taxon>
        <taxon>eudicotyledons</taxon>
        <taxon>Gunneridae</taxon>
        <taxon>Pentapetalae</taxon>
        <taxon>Caryophyllales</taxon>
        <taxon>Cactineae</taxon>
        <taxon>Cactaceae</taxon>
        <taxon>Cactoideae</taxon>
        <taxon>Echinocereeae</taxon>
        <taxon>Carnegiea</taxon>
    </lineage>
</organism>
<evidence type="ECO:0000256" key="6">
    <source>
        <dbReference type="ARBA" id="ARBA00022692"/>
    </source>
</evidence>
<dbReference type="GO" id="GO:0005886">
    <property type="term" value="C:plasma membrane"/>
    <property type="evidence" value="ECO:0007669"/>
    <property type="project" value="UniProtKB-SubCell"/>
</dbReference>
<keyword evidence="14" id="KW-1015">Disulfide bond</keyword>
<dbReference type="CDD" id="cd14066">
    <property type="entry name" value="STKc_IRAK"/>
    <property type="match status" value="2"/>
</dbReference>
<dbReference type="GO" id="GO:0004674">
    <property type="term" value="F:protein serine/threonine kinase activity"/>
    <property type="evidence" value="ECO:0007669"/>
    <property type="project" value="UniProtKB-KW"/>
</dbReference>
<dbReference type="Gene3D" id="3.40.50.620">
    <property type="entry name" value="HUPs"/>
    <property type="match status" value="1"/>
</dbReference>
<evidence type="ECO:0000256" key="11">
    <source>
        <dbReference type="ARBA" id="ARBA00022840"/>
    </source>
</evidence>
<feature type="compositionally biased region" description="Basic and acidic residues" evidence="21">
    <location>
        <begin position="204"/>
        <end position="214"/>
    </location>
</feature>
<dbReference type="FunFam" id="3.30.200.20:FF:000468">
    <property type="entry name" value="LysM receptor kinase 2"/>
    <property type="match status" value="1"/>
</dbReference>
<feature type="domain" description="Protein kinase" evidence="23">
    <location>
        <begin position="1305"/>
        <end position="1577"/>
    </location>
</feature>
<gene>
    <name evidence="24" type="ORF">Cgig2_011433</name>
</gene>
<evidence type="ECO:0000256" key="9">
    <source>
        <dbReference type="ARBA" id="ARBA00022777"/>
    </source>
</evidence>
<reference evidence="24" key="1">
    <citation type="submission" date="2022-04" db="EMBL/GenBank/DDBJ databases">
        <title>Carnegiea gigantea Genome sequencing and assembly v2.</title>
        <authorList>
            <person name="Copetti D."/>
            <person name="Sanderson M.J."/>
            <person name="Burquez A."/>
            <person name="Wojciechowski M.F."/>
        </authorList>
    </citation>
    <scope>NUCLEOTIDE SEQUENCE</scope>
    <source>
        <strain evidence="24">SGP5-SGP5p</strain>
        <tissue evidence="24">Aerial part</tissue>
    </source>
</reference>
<evidence type="ECO:0000256" key="12">
    <source>
        <dbReference type="ARBA" id="ARBA00022989"/>
    </source>
</evidence>
<sequence>MALAEDIETLPAGITAVAVDKDKHSQYAVKWAIDHLTTSTKVLFLVHVEKTRVPGGGGGDGAPDAYDTDPQQIFIPYRGYCGRKSVQPREVILEDADVAKALLDYINTNCVVNMVLGASSKSAFMKTFKKPDVPSTLSKLAPDFCSVYVIGKSKVVSVRSAQRPIVNTIVPPRQRQLSDEPSDDLSSRTPSGRVSLNSCASERLSMERNVDSVRRGAHQRSQPGSPWKNSINPSMESIDIASGPLSARNSVSEDETLDPFAFRKSLEVAPKNLDFPIVSDSSSGDSNSPLSASAIEAEMRRLRLELKQTMDMYGTACKEAIMAKQKAKELNEWKTEELRKYEQTRLSEDQALAIIRMEKAKCRAAMEAAEAAKKLAEQEAQKRKYAEMKAQREAEKTDRALKTLAQKDVRYRKYTIDEIEVATEKFAPKFKIGEGGYGPVYKGVLDHTPVAIKILRPDAAQGRKQFQQEVEVLSCMRHPHMVLLLGACPEYGCLVYEYMNNGSLEDRLFRSGGTPPIPWRIRFKIAAEVATTLTFLHQAKPEPLVHRDLKPANILLDRNYVSKISDVGLARLVPPSVADSVTQYHMTSAAGTFCYIDPEYQQTGMLTTKSDVYSLGIMLLQIITAKPPMGLSHQVQRAIDKGTFSEVLDPVVPDWPVEEALTFAKLALKCCELRKKDRPDLATVVLPELNRLSDFGMGGDANYFYYIMPLSSPSAINSSGSGSHPRLPAASEGSSKQSSTSSSTHLSQDQVIALSPAAEIAGQLCISECGTCPVICSSPPVAPPSGTPHQPPSPPQMPPPPPVETIQPLLPPPPSTQLPPLLPLLPAPPVSYSPPHAPHHSPPPPPPPPPPSSPPKSSGSSHHPPPPPISNPNRMTGVETEAHEFDNGIIDVEVPTLLIVVVCGPMKKLRVVFAVFLRFWIMVDASCSRGCDLALASFFVGPGVFLSYIAEYLNTNSSAILSYNPGITNPNSVSMGSRVNVPFSCDCINGDFWGHVFRYQIQSGDTYTSIAQMTYSNLTTPSWIQRFNSYNPNSLPVGGNLNVTVNCSCGDSSVSPDYGLFITFPLRSGNGLTIVAQQLNVSASLLQRYNPDADFSAGTGLVYIPAQGENYFPVTLDASLVLRAPATSPEICAIIALGKVYVIIYLENKTGNMFQLFNKVLLCRPQWELSSIDFRFKVDLCPYKQGFAFLPISYLYIFASTSHPDACVIFCRKGVVPPSGKPHGVIIGVCVAVAAGLSVFSICWYFVCIRGKKKEEALLSDKPKFELPTVDVPGQSTGSAVAPGITVDKSVEFSYEELASATNNFSMANKIGEGGFGAVYYGELRGEKAAIKKMDMEATREFLAELKVLTHVHHLNLVRLIGYCVERSLFLAYEYIENGTLSQHLRGLERAPLPWPTRVQIALDSARGLEYIHEHTVPVYIHRDIKSANILIDNDFHAKVADFGLAKLSEVRNASLPTRLAGTFGYMPPEYAQFGDVSAKVDVFALGVVLYELISAKGAVVKEDGPVPQPKSLVSLFEDALSQPNPNSIRKLVDPRLGDDYPLDCVLKMAELAQACTQEDANLRPTMRSVVVDLIALSSMTDN</sequence>
<feature type="compositionally biased region" description="Polar residues" evidence="21">
    <location>
        <begin position="219"/>
        <end position="233"/>
    </location>
</feature>
<comment type="catalytic activity">
    <reaction evidence="1">
        <text>S-ubiquitinyl-[E2 ubiquitin-conjugating enzyme]-L-cysteine + [acceptor protein]-L-lysine = [E2 ubiquitin-conjugating enzyme]-L-cysteine + N(6)-ubiquitinyl-[acceptor protein]-L-lysine.</text>
        <dbReference type="EC" id="2.3.2.27"/>
    </reaction>
</comment>
<dbReference type="SMART" id="SM00220">
    <property type="entry name" value="S_TKc"/>
    <property type="match status" value="2"/>
</dbReference>
<dbReference type="EMBL" id="JAKOGI010000027">
    <property type="protein sequence ID" value="KAJ8448812.1"/>
    <property type="molecule type" value="Genomic_DNA"/>
</dbReference>
<keyword evidence="4" id="KW-0723">Serine/threonine-protein kinase</keyword>
<dbReference type="SUPFAM" id="SSF56112">
    <property type="entry name" value="Protein kinase-like (PK-like)"/>
    <property type="match status" value="2"/>
</dbReference>
<feature type="compositionally biased region" description="Low complexity" evidence="21">
    <location>
        <begin position="731"/>
        <end position="744"/>
    </location>
</feature>
<accession>A0A9Q1QNJ0</accession>
<dbReference type="CDD" id="cd01989">
    <property type="entry name" value="USP_STK_Ubox_N"/>
    <property type="match status" value="1"/>
</dbReference>
<feature type="region of interest" description="Disordered" evidence="21">
    <location>
        <begin position="167"/>
        <end position="233"/>
    </location>
</feature>
<dbReference type="InterPro" id="IPR011009">
    <property type="entry name" value="Kinase-like_dom_sf"/>
</dbReference>
<evidence type="ECO:0000256" key="1">
    <source>
        <dbReference type="ARBA" id="ARBA00000900"/>
    </source>
</evidence>
<feature type="region of interest" description="Disordered" evidence="21">
    <location>
        <begin position="717"/>
        <end position="744"/>
    </location>
</feature>
<keyword evidence="3" id="KW-1003">Cell membrane</keyword>
<dbReference type="PANTHER" id="PTHR45647:SF93">
    <property type="entry name" value="KINASE WITH ADENINE NUCLEOTIDE ALPHA HYDROLASES-LIKE DOMAIN-CONTAINING PROTEIN"/>
    <property type="match status" value="1"/>
</dbReference>
<dbReference type="InterPro" id="IPR014729">
    <property type="entry name" value="Rossmann-like_a/b/a_fold"/>
</dbReference>
<evidence type="ECO:0000256" key="15">
    <source>
        <dbReference type="ARBA" id="ARBA00023170"/>
    </source>
</evidence>
<protein>
    <recommendedName>
        <fullName evidence="23">Protein kinase domain-containing protein</fullName>
    </recommendedName>
</protein>
<dbReference type="InterPro" id="IPR036779">
    <property type="entry name" value="LysM_dom_sf"/>
</dbReference>
<dbReference type="InterPro" id="IPR008271">
    <property type="entry name" value="Ser/Thr_kinase_AS"/>
</dbReference>
<evidence type="ECO:0000256" key="4">
    <source>
        <dbReference type="ARBA" id="ARBA00022527"/>
    </source>
</evidence>
<keyword evidence="12 22" id="KW-1133">Transmembrane helix</keyword>
<keyword evidence="16" id="KW-0325">Glycoprotein</keyword>
<dbReference type="FunFam" id="3.30.200.20:FF:000162">
    <property type="entry name" value="Adenine nucleotide alpha hydrolase-like domain kinase"/>
    <property type="match status" value="1"/>
</dbReference>
<comment type="subcellular location">
    <subcellularLocation>
        <location evidence="2">Cell membrane</location>
        <topology evidence="2">Single-pass membrane protein</topology>
    </subcellularLocation>
</comment>
<comment type="caution">
    <text evidence="24">The sequence shown here is derived from an EMBL/GenBank/DDBJ whole genome shotgun (WGS) entry which is preliminary data.</text>
</comment>
<dbReference type="OrthoDB" id="4062651at2759"/>
<keyword evidence="10" id="KW-0833">Ubl conjugation pathway</keyword>
<dbReference type="Gene3D" id="1.10.510.10">
    <property type="entry name" value="Transferase(Phosphotransferase) domain 1"/>
    <property type="match status" value="2"/>
</dbReference>
<dbReference type="PROSITE" id="PS50011">
    <property type="entry name" value="PROTEIN_KINASE_DOM"/>
    <property type="match status" value="2"/>
</dbReference>
<evidence type="ECO:0000256" key="16">
    <source>
        <dbReference type="ARBA" id="ARBA00023180"/>
    </source>
</evidence>
<keyword evidence="8 19" id="KW-0547">Nucleotide-binding</keyword>
<dbReference type="Pfam" id="PF23577">
    <property type="entry name" value="LysM_RLK"/>
    <property type="match status" value="1"/>
</dbReference>
<evidence type="ECO:0000256" key="13">
    <source>
        <dbReference type="ARBA" id="ARBA00023136"/>
    </source>
</evidence>
<keyword evidence="5" id="KW-0808">Transferase</keyword>
<dbReference type="GO" id="GO:0061630">
    <property type="term" value="F:ubiquitin protein ligase activity"/>
    <property type="evidence" value="ECO:0007669"/>
    <property type="project" value="UniProtKB-EC"/>
</dbReference>
<evidence type="ECO:0000313" key="24">
    <source>
        <dbReference type="EMBL" id="KAJ8448812.1"/>
    </source>
</evidence>
<keyword evidence="13 22" id="KW-0472">Membrane</keyword>
<dbReference type="GO" id="GO:0005524">
    <property type="term" value="F:ATP binding"/>
    <property type="evidence" value="ECO:0007669"/>
    <property type="project" value="UniProtKB-UniRule"/>
</dbReference>
<dbReference type="Pfam" id="PF01476">
    <property type="entry name" value="LysM"/>
    <property type="match status" value="1"/>
</dbReference>
<dbReference type="Gene3D" id="3.30.200.20">
    <property type="entry name" value="Phosphorylase Kinase, domain 1"/>
    <property type="match status" value="2"/>
</dbReference>
<dbReference type="GO" id="GO:0009617">
    <property type="term" value="P:response to bacterium"/>
    <property type="evidence" value="ECO:0007669"/>
    <property type="project" value="UniProtKB-ARBA"/>
</dbReference>
<evidence type="ECO:0000259" key="23">
    <source>
        <dbReference type="PROSITE" id="PS50011"/>
    </source>
</evidence>
<keyword evidence="7" id="KW-0732">Signal</keyword>